<dbReference type="OrthoDB" id="9813261at2"/>
<dbReference type="HOGENOM" id="CLU_039268_2_0_9"/>
<reference evidence="5 6" key="2">
    <citation type="journal article" date="2012" name="Stand. Genomic Sci.">
        <title>Complete Genome Sequence of Clostridium clariflavum DSM 19732.</title>
        <authorList>
            <person name="Izquierdo J.A."/>
            <person name="Goodwin L."/>
            <person name="Davenport K.W."/>
            <person name="Teshima H."/>
            <person name="Bruce D."/>
            <person name="Detter C."/>
            <person name="Tapia R."/>
            <person name="Han S."/>
            <person name="Land M."/>
            <person name="Hauser L."/>
            <person name="Jeffries C.D."/>
            <person name="Han J."/>
            <person name="Pitluck S."/>
            <person name="Nolan M."/>
            <person name="Chen A."/>
            <person name="Huntemann M."/>
            <person name="Mavromatis K."/>
            <person name="Mikhailova N."/>
            <person name="Liolios K."/>
            <person name="Woyke T."/>
            <person name="Lynd L.R."/>
        </authorList>
    </citation>
    <scope>NUCLEOTIDE SEQUENCE [LARGE SCALE GENOMIC DNA]</scope>
    <source>
        <strain evidence="6">DSM 19732 / NBRC 101661 / EBR45</strain>
    </source>
</reference>
<keyword evidence="6" id="KW-1185">Reference proteome</keyword>
<dbReference type="Pfam" id="PF07478">
    <property type="entry name" value="Dala_Dala_lig_C"/>
    <property type="match status" value="1"/>
</dbReference>
<dbReference type="EMBL" id="CP003065">
    <property type="protein sequence ID" value="AEV69304.1"/>
    <property type="molecule type" value="Genomic_DNA"/>
</dbReference>
<dbReference type="PROSITE" id="PS50975">
    <property type="entry name" value="ATP_GRASP"/>
    <property type="match status" value="1"/>
</dbReference>
<organism evidence="5 6">
    <name type="scientific">Acetivibrio clariflavus (strain DSM 19732 / NBRC 101661 / EBR45)</name>
    <name type="common">Clostridium clariflavum</name>
    <dbReference type="NCBI Taxonomy" id="720554"/>
    <lineage>
        <taxon>Bacteria</taxon>
        <taxon>Bacillati</taxon>
        <taxon>Bacillota</taxon>
        <taxon>Clostridia</taxon>
        <taxon>Eubacteriales</taxon>
        <taxon>Oscillospiraceae</taxon>
        <taxon>Acetivibrio</taxon>
    </lineage>
</organism>
<keyword evidence="3" id="KW-0547">Nucleotide-binding</keyword>
<name>G8M2Z5_ACECE</name>
<evidence type="ECO:0000256" key="3">
    <source>
        <dbReference type="PROSITE-ProRule" id="PRU00409"/>
    </source>
</evidence>
<keyword evidence="2 5" id="KW-0436">Ligase</keyword>
<accession>G8M2Z5</accession>
<dbReference type="GO" id="GO:0046872">
    <property type="term" value="F:metal ion binding"/>
    <property type="evidence" value="ECO:0007669"/>
    <property type="project" value="InterPro"/>
</dbReference>
<dbReference type="SUPFAM" id="SSF56059">
    <property type="entry name" value="Glutathione synthetase ATP-binding domain-like"/>
    <property type="match status" value="1"/>
</dbReference>
<dbReference type="InterPro" id="IPR011761">
    <property type="entry name" value="ATP-grasp"/>
</dbReference>
<dbReference type="PANTHER" id="PTHR23132">
    <property type="entry name" value="D-ALANINE--D-ALANINE LIGASE"/>
    <property type="match status" value="1"/>
</dbReference>
<dbReference type="RefSeq" id="WP_014255855.1">
    <property type="nucleotide sequence ID" value="NC_016627.1"/>
</dbReference>
<evidence type="ECO:0000313" key="5">
    <source>
        <dbReference type="EMBL" id="AEV69304.1"/>
    </source>
</evidence>
<dbReference type="eggNOG" id="COG1181">
    <property type="taxonomic scope" value="Bacteria"/>
</dbReference>
<dbReference type="GO" id="GO:0008716">
    <property type="term" value="F:D-alanine-D-alanine ligase activity"/>
    <property type="evidence" value="ECO:0007669"/>
    <property type="project" value="InterPro"/>
</dbReference>
<dbReference type="Proteomes" id="UP000005435">
    <property type="component" value="Chromosome"/>
</dbReference>
<dbReference type="InterPro" id="IPR013815">
    <property type="entry name" value="ATP_grasp_subdomain_1"/>
</dbReference>
<dbReference type="Gene3D" id="3.30.470.20">
    <property type="entry name" value="ATP-grasp fold, B domain"/>
    <property type="match status" value="1"/>
</dbReference>
<reference evidence="6" key="1">
    <citation type="submission" date="2011-12" db="EMBL/GenBank/DDBJ databases">
        <title>Complete sequence of Clostridium clariflavum DSM 19732.</title>
        <authorList>
            <consortium name="US DOE Joint Genome Institute"/>
            <person name="Lucas S."/>
            <person name="Han J."/>
            <person name="Lapidus A."/>
            <person name="Cheng J.-F."/>
            <person name="Goodwin L."/>
            <person name="Pitluck S."/>
            <person name="Peters L."/>
            <person name="Teshima H."/>
            <person name="Detter J.C."/>
            <person name="Han C."/>
            <person name="Tapia R."/>
            <person name="Land M."/>
            <person name="Hauser L."/>
            <person name="Kyrpides N."/>
            <person name="Ivanova N."/>
            <person name="Pagani I."/>
            <person name="Kitzmiller T."/>
            <person name="Lynd L."/>
            <person name="Izquierdo J."/>
            <person name="Woyke T."/>
        </authorList>
    </citation>
    <scope>NUCLEOTIDE SEQUENCE [LARGE SCALE GENOMIC DNA]</scope>
    <source>
        <strain evidence="6">DSM 19732 / NBRC 101661 / EBR45</strain>
    </source>
</reference>
<comment type="similarity">
    <text evidence="1">Belongs to the D-alanine--D-alanine ligase family.</text>
</comment>
<dbReference type="AlphaFoldDB" id="G8M2Z5"/>
<dbReference type="PANTHER" id="PTHR23132:SF23">
    <property type="entry name" value="D-ALANINE--D-ALANINE LIGASE B"/>
    <property type="match status" value="1"/>
</dbReference>
<dbReference type="InterPro" id="IPR011095">
    <property type="entry name" value="Dala_Dala_lig_C"/>
</dbReference>
<dbReference type="KEGG" id="ccl:Clocl_2750"/>
<dbReference type="Gene3D" id="3.40.50.20">
    <property type="match status" value="1"/>
</dbReference>
<protein>
    <submittedName>
        <fullName evidence="5">ATP-grasp enzyme, D-alanine-D-alanine ligase</fullName>
    </submittedName>
</protein>
<sequence length="341" mass="39288">MKVRTIGIVYESKEDALKIASSVVEKEHVSIDVMYHWREREEIQAVTAALNKLGFEVRLLGTPEDIINNINIIKKQVDFIFNMSSGFRKRFRLSKVPAICEAAGIPYSGADPYTMTVCQNKHLMKSLWDKMNIPTAPWVFVEDISKLKRLETSHYPLIIKPAFESNSVGINANAVAYNKDELMLKAETIYGTLHQPLIIEKFISGREFKVFVIGNKREKFTGMIEYLKSNGTSLNSEFIYFNAKLNGDYREVKRDINLKDYKHIKSQCEAIYDMFIPLDYGSFDIRVDDEGNHYFLEFNSDVSLHPKKAMAKCCELYGIDYVSMVKRILKSAAERWDIVLQ</sequence>
<keyword evidence="3" id="KW-0067">ATP-binding</keyword>
<dbReference type="Gene3D" id="3.30.1490.20">
    <property type="entry name" value="ATP-grasp fold, A domain"/>
    <property type="match status" value="1"/>
</dbReference>
<dbReference type="GO" id="GO:0005524">
    <property type="term" value="F:ATP binding"/>
    <property type="evidence" value="ECO:0007669"/>
    <property type="project" value="UniProtKB-UniRule"/>
</dbReference>
<gene>
    <name evidence="5" type="ordered locus">Clocl_2750</name>
</gene>
<proteinExistence type="inferred from homology"/>
<dbReference type="STRING" id="720554.Clocl_2750"/>
<evidence type="ECO:0000259" key="4">
    <source>
        <dbReference type="PROSITE" id="PS50975"/>
    </source>
</evidence>
<evidence type="ECO:0000256" key="2">
    <source>
        <dbReference type="ARBA" id="ARBA00022598"/>
    </source>
</evidence>
<evidence type="ECO:0000313" key="6">
    <source>
        <dbReference type="Proteomes" id="UP000005435"/>
    </source>
</evidence>
<feature type="domain" description="ATP-grasp" evidence="4">
    <location>
        <begin position="125"/>
        <end position="330"/>
    </location>
</feature>
<evidence type="ECO:0000256" key="1">
    <source>
        <dbReference type="ARBA" id="ARBA00010871"/>
    </source>
</evidence>